<dbReference type="AlphaFoldDB" id="A0A133MX32"/>
<evidence type="ECO:0000259" key="8">
    <source>
        <dbReference type="Pfam" id="PF02608"/>
    </source>
</evidence>
<sequence>MTKKIGGLKMKLKKTFKALALLLGITSIIAGCGSNNSSALKKVDVIEKQVYNFALVKDDFSNEENYFTDLAVDGLERIKKEYGARIEVFDTNSSEDYEKRLREAAQNNDLTFASAFKFLESLNNVAKDYPDKNFAIVDTVSDLPNVKSIDFKDEQGAFLMGIIAGNTTKTNKVGFIGAIKEELIETFLSGFMAGLKVSNEEAYKNIKEGNLVQYVGNFNDQKKASDIAKKMYDEGADIIFESAGEAGEGVFKAAKEKGKYAIGVDIDWAARFPEYADVILSSMIKNLDEAVYTTAKEVINSDFKAGPKNKMEIGLKDNGIEVAKTTSNLVSKEILDKVEQYKEAIIKGEFNVPETLDEVENFNIK</sequence>
<dbReference type="PANTHER" id="PTHR34296:SF2">
    <property type="entry name" value="ABC TRANSPORTER GUANOSINE-BINDING PROTEIN NUPN"/>
    <property type="match status" value="1"/>
</dbReference>
<dbReference type="SUPFAM" id="SSF53822">
    <property type="entry name" value="Periplasmic binding protein-like I"/>
    <property type="match status" value="1"/>
</dbReference>
<accession>A0A133MX32</accession>
<comment type="subcellular location">
    <subcellularLocation>
        <location evidence="1">Cell membrane</location>
        <topology evidence="1">Lipid-anchor</topology>
    </subcellularLocation>
</comment>
<evidence type="ECO:0000256" key="4">
    <source>
        <dbReference type="ARBA" id="ARBA00022729"/>
    </source>
</evidence>
<comment type="caution">
    <text evidence="9">The sequence shown here is derived from an EMBL/GenBank/DDBJ whole genome shotgun (WGS) entry which is preliminary data.</text>
</comment>
<name>A0A133MX32_CLOPF</name>
<dbReference type="Pfam" id="PF02608">
    <property type="entry name" value="Bmp"/>
    <property type="match status" value="1"/>
</dbReference>
<dbReference type="PANTHER" id="PTHR34296">
    <property type="entry name" value="TRANSCRIPTIONAL ACTIVATOR PROTEIN MED"/>
    <property type="match status" value="1"/>
</dbReference>
<gene>
    <name evidence="9" type="ORF">HMPREF3222_02401</name>
</gene>
<feature type="domain" description="ABC transporter substrate-binding protein PnrA-like" evidence="8">
    <location>
        <begin position="67"/>
        <end position="354"/>
    </location>
</feature>
<feature type="chain" id="PRO_5039529646" evidence="7">
    <location>
        <begin position="31"/>
        <end position="365"/>
    </location>
</feature>
<keyword evidence="6" id="KW-0449">Lipoprotein</keyword>
<evidence type="ECO:0000313" key="9">
    <source>
        <dbReference type="EMBL" id="KXA08605.1"/>
    </source>
</evidence>
<proteinExistence type="inferred from homology"/>
<keyword evidence="5" id="KW-0472">Membrane</keyword>
<dbReference type="Gene3D" id="3.40.50.2300">
    <property type="match status" value="2"/>
</dbReference>
<dbReference type="EMBL" id="LRPU01000138">
    <property type="protein sequence ID" value="KXA08605.1"/>
    <property type="molecule type" value="Genomic_DNA"/>
</dbReference>
<dbReference type="PROSITE" id="PS51257">
    <property type="entry name" value="PROKAR_LIPOPROTEIN"/>
    <property type="match status" value="1"/>
</dbReference>
<dbReference type="CDD" id="cd06354">
    <property type="entry name" value="PBP1_PrnA-like"/>
    <property type="match status" value="1"/>
</dbReference>
<evidence type="ECO:0000256" key="7">
    <source>
        <dbReference type="SAM" id="SignalP"/>
    </source>
</evidence>
<dbReference type="InterPro" id="IPR050957">
    <property type="entry name" value="BMP_lipoprotein"/>
</dbReference>
<keyword evidence="3" id="KW-1003">Cell membrane</keyword>
<dbReference type="InterPro" id="IPR028082">
    <property type="entry name" value="Peripla_BP_I"/>
</dbReference>
<feature type="signal peptide" evidence="7">
    <location>
        <begin position="1"/>
        <end position="30"/>
    </location>
</feature>
<evidence type="ECO:0000256" key="1">
    <source>
        <dbReference type="ARBA" id="ARBA00004193"/>
    </source>
</evidence>
<evidence type="ECO:0000256" key="5">
    <source>
        <dbReference type="ARBA" id="ARBA00023136"/>
    </source>
</evidence>
<dbReference type="Proteomes" id="UP000070646">
    <property type="component" value="Unassembled WGS sequence"/>
</dbReference>
<dbReference type="GO" id="GO:0005886">
    <property type="term" value="C:plasma membrane"/>
    <property type="evidence" value="ECO:0007669"/>
    <property type="project" value="UniProtKB-SubCell"/>
</dbReference>
<evidence type="ECO:0000256" key="3">
    <source>
        <dbReference type="ARBA" id="ARBA00022475"/>
    </source>
</evidence>
<evidence type="ECO:0000256" key="2">
    <source>
        <dbReference type="ARBA" id="ARBA00008610"/>
    </source>
</evidence>
<keyword evidence="4 7" id="KW-0732">Signal</keyword>
<dbReference type="PATRIC" id="fig|1502.174.peg.2415"/>
<comment type="similarity">
    <text evidence="2">Belongs to the BMP lipoprotein family.</text>
</comment>
<dbReference type="InterPro" id="IPR003760">
    <property type="entry name" value="PnrA-like"/>
</dbReference>
<evidence type="ECO:0000313" key="10">
    <source>
        <dbReference type="Proteomes" id="UP000070646"/>
    </source>
</evidence>
<protein>
    <submittedName>
        <fullName evidence="9">Basic membrane protein</fullName>
    </submittedName>
</protein>
<organism evidence="9 10">
    <name type="scientific">Clostridium perfringens</name>
    <dbReference type="NCBI Taxonomy" id="1502"/>
    <lineage>
        <taxon>Bacteria</taxon>
        <taxon>Bacillati</taxon>
        <taxon>Bacillota</taxon>
        <taxon>Clostridia</taxon>
        <taxon>Eubacteriales</taxon>
        <taxon>Clostridiaceae</taxon>
        <taxon>Clostridium</taxon>
    </lineage>
</organism>
<reference evidence="9 10" key="1">
    <citation type="submission" date="2016-01" db="EMBL/GenBank/DDBJ databases">
        <authorList>
            <person name="Oliw E.H."/>
        </authorList>
    </citation>
    <scope>NUCLEOTIDE SEQUENCE [LARGE SCALE GENOMIC DNA]</scope>
    <source>
        <strain evidence="9 10">MJR7757A</strain>
    </source>
</reference>
<evidence type="ECO:0000256" key="6">
    <source>
        <dbReference type="ARBA" id="ARBA00023288"/>
    </source>
</evidence>